<dbReference type="Gene3D" id="3.50.50.60">
    <property type="entry name" value="FAD/NAD(P)-binding domain"/>
    <property type="match status" value="1"/>
</dbReference>
<dbReference type="Pfam" id="PF01494">
    <property type="entry name" value="FAD_binding_3"/>
    <property type="match status" value="1"/>
</dbReference>
<keyword evidence="2" id="KW-0560">Oxidoreductase</keyword>
<dbReference type="PANTHER" id="PTHR46865:SF2">
    <property type="entry name" value="MONOOXYGENASE"/>
    <property type="match status" value="1"/>
</dbReference>
<feature type="domain" description="FAD-binding" evidence="1">
    <location>
        <begin position="7"/>
        <end position="349"/>
    </location>
</feature>
<accession>A0ABW6PMN1</accession>
<dbReference type="Proteomes" id="UP001601444">
    <property type="component" value="Unassembled WGS sequence"/>
</dbReference>
<sequence length="405" mass="43214">MTTTSLHVLVSGGGIAGNAVALQLLRNGIRVTVVERADAPRPGGQAVDLRGPSREAAERMGLLDAIARHQLEEKGIEYVDGDGAVYARMAMEDFDGRGVVADIEITRGDLNGVLLDAVAAADPDGTLLTYRYGEHLTAVDQDDTGARVTFSTGATERFDLVIGADGVHSATRALVFGPEERFATFLGAYGAFFTIETPADIRPGWFTMRLVPGAYVAIRPDADPRTAKALLTVRAEHDPALRGDRAAQERLLRAGLAGAGWHAPNILAAMPDSTDFYFDELARVDVEELSRGRVTLVGDAAYCGSPLSGMGTAMAITGAYILAAEIAAHRDDPAAALAAYQERVTPFVAGAKEIPGGGVSMMLPKSRLVTRLARANMRIMMSRPMIPLTKRVFFPENKDFALPAY</sequence>
<dbReference type="GO" id="GO:0004497">
    <property type="term" value="F:monooxygenase activity"/>
    <property type="evidence" value="ECO:0007669"/>
    <property type="project" value="UniProtKB-KW"/>
</dbReference>
<dbReference type="PANTHER" id="PTHR46865">
    <property type="entry name" value="OXIDOREDUCTASE-RELATED"/>
    <property type="match status" value="1"/>
</dbReference>
<name>A0ABW6PMN1_9NOCA</name>
<reference evidence="2 3" key="1">
    <citation type="submission" date="2024-10" db="EMBL/GenBank/DDBJ databases">
        <title>The Natural Products Discovery Center: Release of the First 8490 Sequenced Strains for Exploring Actinobacteria Biosynthetic Diversity.</title>
        <authorList>
            <person name="Kalkreuter E."/>
            <person name="Kautsar S.A."/>
            <person name="Yang D."/>
            <person name="Bader C.D."/>
            <person name="Teijaro C.N."/>
            <person name="Fluegel L."/>
            <person name="Davis C.M."/>
            <person name="Simpson J.R."/>
            <person name="Lauterbach L."/>
            <person name="Steele A.D."/>
            <person name="Gui C."/>
            <person name="Meng S."/>
            <person name="Li G."/>
            <person name="Viehrig K."/>
            <person name="Ye F."/>
            <person name="Su P."/>
            <person name="Kiefer A.F."/>
            <person name="Nichols A."/>
            <person name="Cepeda A.J."/>
            <person name="Yan W."/>
            <person name="Fan B."/>
            <person name="Jiang Y."/>
            <person name="Adhikari A."/>
            <person name="Zheng C.-J."/>
            <person name="Schuster L."/>
            <person name="Cowan T.M."/>
            <person name="Smanski M.J."/>
            <person name="Chevrette M.G."/>
            <person name="De Carvalho L.P.S."/>
            <person name="Shen B."/>
        </authorList>
    </citation>
    <scope>NUCLEOTIDE SEQUENCE [LARGE SCALE GENOMIC DNA]</scope>
    <source>
        <strain evidence="2 3">NPDC004045</strain>
    </source>
</reference>
<proteinExistence type="predicted"/>
<dbReference type="Gene3D" id="3.30.9.10">
    <property type="entry name" value="D-Amino Acid Oxidase, subunit A, domain 2"/>
    <property type="match status" value="1"/>
</dbReference>
<dbReference type="EMBL" id="JBIAMX010000006">
    <property type="protein sequence ID" value="MFF0543664.1"/>
    <property type="molecule type" value="Genomic_DNA"/>
</dbReference>
<dbReference type="RefSeq" id="WP_387700293.1">
    <property type="nucleotide sequence ID" value="NZ_JBIAMX010000006.1"/>
</dbReference>
<keyword evidence="2" id="KW-0503">Monooxygenase</keyword>
<dbReference type="SUPFAM" id="SSF51905">
    <property type="entry name" value="FAD/NAD(P)-binding domain"/>
    <property type="match status" value="1"/>
</dbReference>
<keyword evidence="3" id="KW-1185">Reference proteome</keyword>
<organism evidence="2 3">
    <name type="scientific">Nocardia thailandica</name>
    <dbReference type="NCBI Taxonomy" id="257275"/>
    <lineage>
        <taxon>Bacteria</taxon>
        <taxon>Bacillati</taxon>
        <taxon>Actinomycetota</taxon>
        <taxon>Actinomycetes</taxon>
        <taxon>Mycobacteriales</taxon>
        <taxon>Nocardiaceae</taxon>
        <taxon>Nocardia</taxon>
    </lineage>
</organism>
<evidence type="ECO:0000313" key="2">
    <source>
        <dbReference type="EMBL" id="MFF0543664.1"/>
    </source>
</evidence>
<evidence type="ECO:0000313" key="3">
    <source>
        <dbReference type="Proteomes" id="UP001601444"/>
    </source>
</evidence>
<comment type="caution">
    <text evidence="2">The sequence shown here is derived from an EMBL/GenBank/DDBJ whole genome shotgun (WGS) entry which is preliminary data.</text>
</comment>
<gene>
    <name evidence="2" type="ORF">ACFYTF_12605</name>
</gene>
<dbReference type="InterPro" id="IPR002938">
    <property type="entry name" value="FAD-bd"/>
</dbReference>
<dbReference type="PRINTS" id="PR00420">
    <property type="entry name" value="RNGMNOXGNASE"/>
</dbReference>
<dbReference type="InterPro" id="IPR036188">
    <property type="entry name" value="FAD/NAD-bd_sf"/>
</dbReference>
<dbReference type="InterPro" id="IPR051704">
    <property type="entry name" value="FAD_aromatic-hydroxylase"/>
</dbReference>
<protein>
    <submittedName>
        <fullName evidence="2">FAD-dependent monooxygenase</fullName>
    </submittedName>
</protein>
<evidence type="ECO:0000259" key="1">
    <source>
        <dbReference type="Pfam" id="PF01494"/>
    </source>
</evidence>